<dbReference type="Proteomes" id="UP001363035">
    <property type="component" value="Unassembled WGS sequence"/>
</dbReference>
<dbReference type="EMBL" id="JAYLLN010000003">
    <property type="protein sequence ID" value="MEI5983754.1"/>
    <property type="molecule type" value="Genomic_DNA"/>
</dbReference>
<organism evidence="1 2">
    <name type="scientific">Sphingobacterium tenebrionis</name>
    <dbReference type="NCBI Taxonomy" id="3111775"/>
    <lineage>
        <taxon>Bacteria</taxon>
        <taxon>Pseudomonadati</taxon>
        <taxon>Bacteroidota</taxon>
        <taxon>Sphingobacteriia</taxon>
        <taxon>Sphingobacteriales</taxon>
        <taxon>Sphingobacteriaceae</taxon>
        <taxon>Sphingobacterium</taxon>
    </lineage>
</organism>
<keyword evidence="2" id="KW-1185">Reference proteome</keyword>
<name>A0ABU8I208_9SPHI</name>
<protein>
    <recommendedName>
        <fullName evidence="3">TerB family tellurite resistance protein</fullName>
    </recommendedName>
</protein>
<sequence length="210" mass="24061">MRTIFFMSLFVVLGLQRSNAQTLGEWTRQNATQKKYLMAQIVANGAFAELLSGGYGLARYGLAMVGDLSRGEYSLHRRYFDSLSWASPGVRSSWYLKEIQEIYGSIARLAGLSEGPEELYGIPGSEASVLQDDLYERSAELLDALIGILRSDGFRLSDYQRIQRIEKVHGLVRLAHRQILEQQLQNRAIRYLQQRDVQQLEFLGRSYRFK</sequence>
<evidence type="ECO:0000313" key="2">
    <source>
        <dbReference type="Proteomes" id="UP001363035"/>
    </source>
</evidence>
<gene>
    <name evidence="1" type="ORF">VJ786_02440</name>
</gene>
<evidence type="ECO:0008006" key="3">
    <source>
        <dbReference type="Google" id="ProtNLM"/>
    </source>
</evidence>
<proteinExistence type="predicted"/>
<comment type="caution">
    <text evidence="1">The sequence shown here is derived from an EMBL/GenBank/DDBJ whole genome shotgun (WGS) entry which is preliminary data.</text>
</comment>
<dbReference type="RefSeq" id="WP_336557193.1">
    <property type="nucleotide sequence ID" value="NZ_JAYLLN010000003.1"/>
</dbReference>
<reference evidence="1 2" key="1">
    <citation type="submission" date="2024-01" db="EMBL/GenBank/DDBJ databases">
        <title>Sphingobacterium tenebrionis sp. nov., a novel endophyte isolated from tenebrio molitor intestines.</title>
        <authorList>
            <person name="Zhang C."/>
        </authorList>
    </citation>
    <scope>NUCLEOTIDE SEQUENCE [LARGE SCALE GENOMIC DNA]</scope>
    <source>
        <strain evidence="1 2">PU5-4</strain>
    </source>
</reference>
<evidence type="ECO:0000313" key="1">
    <source>
        <dbReference type="EMBL" id="MEI5983754.1"/>
    </source>
</evidence>
<accession>A0ABU8I208</accession>